<organism evidence="2">
    <name type="scientific">uncultured marine virus</name>
    <dbReference type="NCBI Taxonomy" id="186617"/>
    <lineage>
        <taxon>Viruses</taxon>
        <taxon>environmental samples</taxon>
    </lineage>
</organism>
<feature type="region of interest" description="Disordered" evidence="1">
    <location>
        <begin position="18"/>
        <end position="40"/>
    </location>
</feature>
<reference evidence="2" key="1">
    <citation type="journal article" date="2015" name="Front. Microbiol.">
        <title>Combining genomic sequencing methods to explore viral diversity and reveal potential virus-host interactions.</title>
        <authorList>
            <person name="Chow C.E."/>
            <person name="Winget D.M."/>
            <person name="White R.A.III."/>
            <person name="Hallam S.J."/>
            <person name="Suttle C.A."/>
        </authorList>
    </citation>
    <scope>NUCLEOTIDE SEQUENCE</scope>
    <source>
        <strain evidence="2">Anoxic2_5</strain>
    </source>
</reference>
<evidence type="ECO:0000256" key="1">
    <source>
        <dbReference type="SAM" id="MobiDB-lite"/>
    </source>
</evidence>
<accession>A0A0F7L5H4</accession>
<dbReference type="EMBL" id="KR029589">
    <property type="protein sequence ID" value="AKH47165.1"/>
    <property type="molecule type" value="Genomic_DNA"/>
</dbReference>
<protein>
    <submittedName>
        <fullName evidence="2">Uncharacterized protein</fullName>
    </submittedName>
</protein>
<name>A0A0F7L5H4_9VIRU</name>
<evidence type="ECO:0000313" key="2">
    <source>
        <dbReference type="EMBL" id="AKH47165.1"/>
    </source>
</evidence>
<reference evidence="2" key="2">
    <citation type="submission" date="2015-03" db="EMBL/GenBank/DDBJ databases">
        <authorList>
            <person name="Chow C.-E.T."/>
            <person name="Winget D.M."/>
            <person name="White R.A.III."/>
            <person name="Hallam S.J."/>
            <person name="Suttle C.A."/>
        </authorList>
    </citation>
    <scope>NUCLEOTIDE SEQUENCE</scope>
    <source>
        <strain evidence="2">Anoxic2_5</strain>
    </source>
</reference>
<proteinExistence type="predicted"/>
<sequence>MTARPTECWTSTVRTSLLRPMRPPTRGTGTSGATMTARRFTRSSSVATLTTGGERVRWLKLPSAWPLAGRLGGLASTPAATLSATCAA</sequence>